<dbReference type="Proteomes" id="UP001165492">
    <property type="component" value="Unassembled WGS sequence"/>
</dbReference>
<dbReference type="InterPro" id="IPR039421">
    <property type="entry name" value="Type_1_exporter"/>
</dbReference>
<feature type="region of interest" description="Disordered" evidence="5">
    <location>
        <begin position="148"/>
        <end position="168"/>
    </location>
</feature>
<accession>A0ABS8HSU7</accession>
<comment type="subcellular location">
    <subcellularLocation>
        <location evidence="1">Cell membrane</location>
        <topology evidence="1">Multi-pass membrane protein</topology>
    </subcellularLocation>
</comment>
<keyword evidence="3 6" id="KW-1133">Transmembrane helix</keyword>
<dbReference type="Gene3D" id="3.40.50.300">
    <property type="entry name" value="P-loop containing nucleotide triphosphate hydrolases"/>
    <property type="match status" value="1"/>
</dbReference>
<evidence type="ECO:0000256" key="5">
    <source>
        <dbReference type="SAM" id="MobiDB-lite"/>
    </source>
</evidence>
<proteinExistence type="predicted"/>
<evidence type="ECO:0000313" key="7">
    <source>
        <dbReference type="EMBL" id="MCC5466266.1"/>
    </source>
</evidence>
<dbReference type="Gene3D" id="1.20.1560.10">
    <property type="entry name" value="ABC transporter type 1, transmembrane domain"/>
    <property type="match status" value="1"/>
</dbReference>
<evidence type="ECO:0000256" key="3">
    <source>
        <dbReference type="ARBA" id="ARBA00022989"/>
    </source>
</evidence>
<reference evidence="7" key="1">
    <citation type="submission" date="2021-11" db="EMBL/GenBank/DDBJ databases">
        <title>Description of a new species Pelosinus isolated from the bottom sediments of Lake Baikal.</title>
        <authorList>
            <person name="Zakharyuk A."/>
        </authorList>
    </citation>
    <scope>NUCLEOTIDE SEQUENCE</scope>
    <source>
        <strain evidence="7">Bkl1</strain>
    </source>
</reference>
<evidence type="ECO:0000256" key="2">
    <source>
        <dbReference type="ARBA" id="ARBA00022692"/>
    </source>
</evidence>
<keyword evidence="2 6" id="KW-0812">Transmembrane</keyword>
<dbReference type="InterPro" id="IPR036640">
    <property type="entry name" value="ABC1_TM_sf"/>
</dbReference>
<gene>
    <name evidence="7" type="ORF">LMF89_12980</name>
</gene>
<evidence type="ECO:0000256" key="6">
    <source>
        <dbReference type="SAM" id="Phobius"/>
    </source>
</evidence>
<dbReference type="SUPFAM" id="SSF52540">
    <property type="entry name" value="P-loop containing nucleoside triphosphate hydrolases"/>
    <property type="match status" value="1"/>
</dbReference>
<comment type="caution">
    <text evidence="7">The sequence shown here is derived from an EMBL/GenBank/DDBJ whole genome shotgun (WGS) entry which is preliminary data.</text>
</comment>
<keyword evidence="4 6" id="KW-0472">Membrane</keyword>
<feature type="transmembrane region" description="Helical" evidence="6">
    <location>
        <begin position="14"/>
        <end position="37"/>
    </location>
</feature>
<evidence type="ECO:0008006" key="9">
    <source>
        <dbReference type="Google" id="ProtNLM"/>
    </source>
</evidence>
<dbReference type="SUPFAM" id="SSF90123">
    <property type="entry name" value="ABC transporter transmembrane region"/>
    <property type="match status" value="1"/>
</dbReference>
<dbReference type="PANTHER" id="PTHR43394:SF1">
    <property type="entry name" value="ATP-BINDING CASSETTE SUB-FAMILY B MEMBER 10, MITOCHONDRIAL"/>
    <property type="match status" value="1"/>
</dbReference>
<organism evidence="7 8">
    <name type="scientific">Pelosinus baikalensis</name>
    <dbReference type="NCBI Taxonomy" id="2892015"/>
    <lineage>
        <taxon>Bacteria</taxon>
        <taxon>Bacillati</taxon>
        <taxon>Bacillota</taxon>
        <taxon>Negativicutes</taxon>
        <taxon>Selenomonadales</taxon>
        <taxon>Sporomusaceae</taxon>
        <taxon>Pelosinus</taxon>
    </lineage>
</organism>
<sequence length="168" mass="18620">MKVCIRVILGAKKYWGYLILSMISIILLTLTQLYAPWVIKELTALATKSDPEIATKALEMGLTLLAAYALQALCSFTRGYSGHYGAYHDPVQGSILIDNCDLKDVSLKSLRDNVSMVLQDVYLFTGTVFENITYSLKNATEEQVIAAAQKAQAPKPKSDKANPCHWMQ</sequence>
<dbReference type="InterPro" id="IPR027417">
    <property type="entry name" value="P-loop_NTPase"/>
</dbReference>
<dbReference type="EMBL" id="JAJHJB010000016">
    <property type="protein sequence ID" value="MCC5466266.1"/>
    <property type="molecule type" value="Genomic_DNA"/>
</dbReference>
<keyword evidence="8" id="KW-1185">Reference proteome</keyword>
<name>A0ABS8HSU7_9FIRM</name>
<protein>
    <recommendedName>
        <fullName evidence="9">ABC transmembrane type-1 domain-containing protein</fullName>
    </recommendedName>
</protein>
<evidence type="ECO:0000313" key="8">
    <source>
        <dbReference type="Proteomes" id="UP001165492"/>
    </source>
</evidence>
<evidence type="ECO:0000256" key="1">
    <source>
        <dbReference type="ARBA" id="ARBA00004651"/>
    </source>
</evidence>
<dbReference type="RefSeq" id="WP_229535438.1">
    <property type="nucleotide sequence ID" value="NZ_JAJHJB010000016.1"/>
</dbReference>
<dbReference type="PANTHER" id="PTHR43394">
    <property type="entry name" value="ATP-DEPENDENT PERMEASE MDL1, MITOCHONDRIAL"/>
    <property type="match status" value="1"/>
</dbReference>
<evidence type="ECO:0000256" key="4">
    <source>
        <dbReference type="ARBA" id="ARBA00023136"/>
    </source>
</evidence>